<dbReference type="RefSeq" id="WP_054466091.1">
    <property type="nucleotide sequence ID" value="NZ_CP159837.1"/>
</dbReference>
<evidence type="ECO:0008006" key="2">
    <source>
        <dbReference type="Google" id="ProtNLM"/>
    </source>
</evidence>
<dbReference type="EMBL" id="CP159837">
    <property type="protein sequence ID" value="XCM35873.1"/>
    <property type="molecule type" value="Genomic_DNA"/>
</dbReference>
<reference evidence="1" key="1">
    <citation type="submission" date="2024-07" db="EMBL/GenBank/DDBJ databases">
        <authorList>
            <person name="Kim Y.J."/>
            <person name="Jeong J.Y."/>
        </authorList>
    </citation>
    <scope>NUCLEOTIDE SEQUENCE</scope>
    <source>
        <strain evidence="1">GIHE-MW2</strain>
    </source>
</reference>
<dbReference type="AlphaFoldDB" id="A0AAU8JBI5"/>
<gene>
    <name evidence="1" type="ORF">ABWT76_004585</name>
</gene>
<evidence type="ECO:0000313" key="1">
    <source>
        <dbReference type="EMBL" id="XCM35873.1"/>
    </source>
</evidence>
<name>A0AAU8JBI5_9CYAN</name>
<sequence length="80" mass="9520">MSFSSAEKLLLEIQELPEESQKIIADLVAVLKKRYETKQNSPINPLQLEEQPFIGMWSDRQDTQNSSQWVRNIRQQHWHQ</sequence>
<organism evidence="1">
    <name type="scientific">Planktothricoides raciborskii GIHE-MW2</name>
    <dbReference type="NCBI Taxonomy" id="2792601"/>
    <lineage>
        <taxon>Bacteria</taxon>
        <taxon>Bacillati</taxon>
        <taxon>Cyanobacteriota</taxon>
        <taxon>Cyanophyceae</taxon>
        <taxon>Oscillatoriophycideae</taxon>
        <taxon>Oscillatoriales</taxon>
        <taxon>Oscillatoriaceae</taxon>
        <taxon>Planktothricoides</taxon>
    </lineage>
</organism>
<accession>A0AAU8JBI5</accession>
<protein>
    <recommendedName>
        <fullName evidence="2">DUF2281 domain-containing protein</fullName>
    </recommendedName>
</protein>
<proteinExistence type="predicted"/>